<name>D6RML9_COPC7</name>
<dbReference type="KEGG" id="cci:CC1G_14728"/>
<reference evidence="1 2" key="1">
    <citation type="journal article" date="2010" name="Proc. Natl. Acad. Sci. U.S.A.">
        <title>Insights into evolution of multicellular fungi from the assembled chromosomes of the mushroom Coprinopsis cinerea (Coprinus cinereus).</title>
        <authorList>
            <person name="Stajich J.E."/>
            <person name="Wilke S.K."/>
            <person name="Ahren D."/>
            <person name="Au C.H."/>
            <person name="Birren B.W."/>
            <person name="Borodovsky M."/>
            <person name="Burns C."/>
            <person name="Canback B."/>
            <person name="Casselton L.A."/>
            <person name="Cheng C.K."/>
            <person name="Deng J."/>
            <person name="Dietrich F.S."/>
            <person name="Fargo D.C."/>
            <person name="Farman M.L."/>
            <person name="Gathman A.C."/>
            <person name="Goldberg J."/>
            <person name="Guigo R."/>
            <person name="Hoegger P.J."/>
            <person name="Hooker J.B."/>
            <person name="Huggins A."/>
            <person name="James T.Y."/>
            <person name="Kamada T."/>
            <person name="Kilaru S."/>
            <person name="Kodira C."/>
            <person name="Kues U."/>
            <person name="Kupfer D."/>
            <person name="Kwan H.S."/>
            <person name="Lomsadze A."/>
            <person name="Li W."/>
            <person name="Lilly W.W."/>
            <person name="Ma L.J."/>
            <person name="Mackey A.J."/>
            <person name="Manning G."/>
            <person name="Martin F."/>
            <person name="Muraguchi H."/>
            <person name="Natvig D.O."/>
            <person name="Palmerini H."/>
            <person name="Ramesh M.A."/>
            <person name="Rehmeyer C.J."/>
            <person name="Roe B.A."/>
            <person name="Shenoy N."/>
            <person name="Stanke M."/>
            <person name="Ter-Hovhannisyan V."/>
            <person name="Tunlid A."/>
            <person name="Velagapudi R."/>
            <person name="Vision T.J."/>
            <person name="Zeng Q."/>
            <person name="Zolan M.E."/>
            <person name="Pukkila P.J."/>
        </authorList>
    </citation>
    <scope>NUCLEOTIDE SEQUENCE [LARGE SCALE GENOMIC DNA]</scope>
    <source>
        <strain evidence="2">Okayama-7 / 130 / ATCC MYA-4618 / FGSC 9003</strain>
    </source>
</reference>
<dbReference type="VEuPathDB" id="FungiDB:CC1G_14728"/>
<dbReference type="HOGENOM" id="CLU_2346607_0_0_1"/>
<dbReference type="GeneID" id="9378401"/>
<dbReference type="Proteomes" id="UP000001861">
    <property type="component" value="Unassembled WGS sequence"/>
</dbReference>
<organism evidence="1 2">
    <name type="scientific">Coprinopsis cinerea (strain Okayama-7 / 130 / ATCC MYA-4618 / FGSC 9003)</name>
    <name type="common">Inky cap fungus</name>
    <name type="synonym">Hormographiella aspergillata</name>
    <dbReference type="NCBI Taxonomy" id="240176"/>
    <lineage>
        <taxon>Eukaryota</taxon>
        <taxon>Fungi</taxon>
        <taxon>Dikarya</taxon>
        <taxon>Basidiomycota</taxon>
        <taxon>Agaricomycotina</taxon>
        <taxon>Agaricomycetes</taxon>
        <taxon>Agaricomycetidae</taxon>
        <taxon>Agaricales</taxon>
        <taxon>Agaricineae</taxon>
        <taxon>Psathyrellaceae</taxon>
        <taxon>Coprinopsis</taxon>
    </lineage>
</organism>
<proteinExistence type="predicted"/>
<sequence>MKKPGLQKNEKEYAGDARAYIPDDFFSTAATTSHWAPERCNRSQKPGVCCIFLRNEKLDVFFSGEDVKEDGVGCISFEEAQRPRGDDEIYTNRGEDD</sequence>
<keyword evidence="2" id="KW-1185">Reference proteome</keyword>
<protein>
    <submittedName>
        <fullName evidence="1">Uncharacterized protein</fullName>
    </submittedName>
</protein>
<dbReference type="AlphaFoldDB" id="D6RML9"/>
<comment type="caution">
    <text evidence="1">The sequence shown here is derived from an EMBL/GenBank/DDBJ whole genome shotgun (WGS) entry which is preliminary data.</text>
</comment>
<dbReference type="InParanoid" id="D6RML9"/>
<dbReference type="EMBL" id="AACS02000005">
    <property type="protein sequence ID" value="EFI27805.1"/>
    <property type="molecule type" value="Genomic_DNA"/>
</dbReference>
<accession>D6RML9</accession>
<gene>
    <name evidence="1" type="ORF">CC1G_14728</name>
</gene>
<dbReference type="RefSeq" id="XP_002911299.1">
    <property type="nucleotide sequence ID" value="XM_002911253.1"/>
</dbReference>
<evidence type="ECO:0000313" key="2">
    <source>
        <dbReference type="Proteomes" id="UP000001861"/>
    </source>
</evidence>
<evidence type="ECO:0000313" key="1">
    <source>
        <dbReference type="EMBL" id="EFI27805.1"/>
    </source>
</evidence>